<reference evidence="3" key="1">
    <citation type="journal article" date="2019" name="Int. J. Syst. Evol. Microbiol.">
        <title>The Global Catalogue of Microorganisms (GCM) 10K type strain sequencing project: providing services to taxonomists for standard genome sequencing and annotation.</title>
        <authorList>
            <consortium name="The Broad Institute Genomics Platform"/>
            <consortium name="The Broad Institute Genome Sequencing Center for Infectious Disease"/>
            <person name="Wu L."/>
            <person name="Ma J."/>
        </authorList>
    </citation>
    <scope>NUCLEOTIDE SEQUENCE [LARGE SCALE GENOMIC DNA]</scope>
    <source>
        <strain evidence="3">WLHS5</strain>
    </source>
</reference>
<evidence type="ECO:0000256" key="1">
    <source>
        <dbReference type="SAM" id="MobiDB-lite"/>
    </source>
</evidence>
<accession>A0ABW2LTI9</accession>
<dbReference type="EMBL" id="JBHTCJ010000017">
    <property type="protein sequence ID" value="MFC7344623.1"/>
    <property type="molecule type" value="Genomic_DNA"/>
</dbReference>
<name>A0ABW2LTI9_9PSEU</name>
<evidence type="ECO:0000313" key="2">
    <source>
        <dbReference type="EMBL" id="MFC7344623.1"/>
    </source>
</evidence>
<keyword evidence="3" id="KW-1185">Reference proteome</keyword>
<feature type="region of interest" description="Disordered" evidence="1">
    <location>
        <begin position="119"/>
        <end position="233"/>
    </location>
</feature>
<feature type="compositionally biased region" description="Low complexity" evidence="1">
    <location>
        <begin position="12"/>
        <end position="22"/>
    </location>
</feature>
<feature type="compositionally biased region" description="Low complexity" evidence="1">
    <location>
        <begin position="177"/>
        <end position="190"/>
    </location>
</feature>
<feature type="non-terminal residue" evidence="2">
    <location>
        <position position="1"/>
    </location>
</feature>
<protein>
    <submittedName>
        <fullName evidence="2">Uncharacterized protein</fullName>
    </submittedName>
</protein>
<feature type="compositionally biased region" description="Basic and acidic residues" evidence="1">
    <location>
        <begin position="1"/>
        <end position="11"/>
    </location>
</feature>
<comment type="caution">
    <text evidence="2">The sequence shown here is derived from an EMBL/GenBank/DDBJ whole genome shotgun (WGS) entry which is preliminary data.</text>
</comment>
<gene>
    <name evidence="2" type="ORF">ACFQRI_24715</name>
</gene>
<feature type="compositionally biased region" description="Low complexity" evidence="1">
    <location>
        <begin position="204"/>
        <end position="219"/>
    </location>
</feature>
<organism evidence="2 3">
    <name type="scientific">Saccharopolyspora griseoalba</name>
    <dbReference type="NCBI Taxonomy" id="1431848"/>
    <lineage>
        <taxon>Bacteria</taxon>
        <taxon>Bacillati</taxon>
        <taxon>Actinomycetota</taxon>
        <taxon>Actinomycetes</taxon>
        <taxon>Pseudonocardiales</taxon>
        <taxon>Pseudonocardiaceae</taxon>
        <taxon>Saccharopolyspora</taxon>
    </lineage>
</organism>
<dbReference type="Proteomes" id="UP001596504">
    <property type="component" value="Unassembled WGS sequence"/>
</dbReference>
<sequence>AVPREKGKEGESSPSESSLPIEGRPEVGTPQAADSARHDDVDPDLAQRAFALAWRMPWEDSPRGRTPEVRKQIWEQLVPVLARAIKVNDLSDEAVLRHGARKIAGADKNAVSFVAGGFNDGNVPLAPPPDVWRPDADEPATRPGPGRHRAAESTHTPLESPASDEANDRPDEPEQPGPEADPAAAQASDEAMSRVLGRLKLTKSGRAAAARATGGPSAAESLPEHVEAPPRTA</sequence>
<feature type="compositionally biased region" description="Basic and acidic residues" evidence="1">
    <location>
        <begin position="222"/>
        <end position="233"/>
    </location>
</feature>
<proteinExistence type="predicted"/>
<evidence type="ECO:0000313" key="3">
    <source>
        <dbReference type="Proteomes" id="UP001596504"/>
    </source>
</evidence>
<dbReference type="RefSeq" id="WP_380672583.1">
    <property type="nucleotide sequence ID" value="NZ_JBHTCJ010000017.1"/>
</dbReference>
<feature type="region of interest" description="Disordered" evidence="1">
    <location>
        <begin position="1"/>
        <end position="44"/>
    </location>
</feature>